<keyword evidence="6 9" id="KW-1133">Transmembrane helix</keyword>
<dbReference type="PANTHER" id="PTHR30574:SF1">
    <property type="entry name" value="SULPHUR TRANSPORT DOMAIN-CONTAINING PROTEIN"/>
    <property type="match status" value="1"/>
</dbReference>
<evidence type="ECO:0000256" key="8">
    <source>
        <dbReference type="ARBA" id="ARBA00035655"/>
    </source>
</evidence>
<evidence type="ECO:0000256" key="7">
    <source>
        <dbReference type="ARBA" id="ARBA00023136"/>
    </source>
</evidence>
<feature type="transmembrane region" description="Helical" evidence="9">
    <location>
        <begin position="393"/>
        <end position="410"/>
    </location>
</feature>
<dbReference type="InterPro" id="IPR007272">
    <property type="entry name" value="Sulf_transp_TsuA/YedE"/>
</dbReference>
<feature type="transmembrane region" description="Helical" evidence="9">
    <location>
        <begin position="30"/>
        <end position="49"/>
    </location>
</feature>
<evidence type="ECO:0000256" key="2">
    <source>
        <dbReference type="ARBA" id="ARBA00022448"/>
    </source>
</evidence>
<gene>
    <name evidence="10" type="ORF">CUESP1_0658</name>
</gene>
<feature type="transmembrane region" description="Helical" evidence="9">
    <location>
        <begin position="189"/>
        <end position="210"/>
    </location>
</feature>
<dbReference type="OrthoDB" id="9794165at2"/>
<evidence type="ECO:0000256" key="3">
    <source>
        <dbReference type="ARBA" id="ARBA00022475"/>
    </source>
</evidence>
<dbReference type="EMBL" id="LT669839">
    <property type="protein sequence ID" value="SHD76042.1"/>
    <property type="molecule type" value="Genomic_DNA"/>
</dbReference>
<dbReference type="Proteomes" id="UP000245423">
    <property type="component" value="Chromosome 1"/>
</dbReference>
<comment type="similarity">
    <text evidence="8">Belongs to the TsuA/YedE (TC 9.B.102) family.</text>
</comment>
<dbReference type="GO" id="GO:0005886">
    <property type="term" value="C:plasma membrane"/>
    <property type="evidence" value="ECO:0007669"/>
    <property type="project" value="UniProtKB-SubCell"/>
</dbReference>
<evidence type="ECO:0000313" key="11">
    <source>
        <dbReference type="Proteomes" id="UP000245423"/>
    </source>
</evidence>
<keyword evidence="4" id="KW-0997">Cell inner membrane</keyword>
<dbReference type="PANTHER" id="PTHR30574">
    <property type="entry name" value="INNER MEMBRANE PROTEIN YEDE"/>
    <property type="match status" value="1"/>
</dbReference>
<feature type="transmembrane region" description="Helical" evidence="9">
    <location>
        <begin position="253"/>
        <end position="274"/>
    </location>
</feature>
<evidence type="ECO:0000256" key="6">
    <source>
        <dbReference type="ARBA" id="ARBA00022989"/>
    </source>
</evidence>
<feature type="transmembrane region" description="Helical" evidence="9">
    <location>
        <begin position="329"/>
        <end position="349"/>
    </location>
</feature>
<sequence length="425" mass="46476">MKKNQVFIGILLLFLMAIFAFSLQGKDSKLSLFLITGLMLGYILTRSRYGFAGGVRRIYFTGDGSMTRALLLMLALSLIGTAGIHYGAVQRGAVVAFKAAEEEMIIPGTGNVQNASLATIIGGILFGIGMIFGGGCASGTLTDSGEGEARGWIVLLFFILGSMLGLVNLDWWDNSAFSKLGIQIYLPDVFGYIGAVLISLLLLLIIYIFANNYEDKRRRDGTLIEEEYEEWQKPLPRAENYKFFSMETYHKFFVQRWSFTAGAILMTIVFIFIINSTGSSWGVTSPFALWGIWLFDKIGVDFSANPAFASAVKTVNNGLLNHPATLRNLGIIFGSAIAFLLAGNFKFNFDFKGKDVLFYAIGGILMGYGARVAKGCNAGALYSGIANFSLSGWFFLIGMTIGGIIGSKIFENVFLKDKKEIVAEK</sequence>
<name>A0A1M4PKP3_9FIRM</name>
<evidence type="ECO:0000256" key="5">
    <source>
        <dbReference type="ARBA" id="ARBA00022692"/>
    </source>
</evidence>
<feature type="transmembrane region" description="Helical" evidence="9">
    <location>
        <begin position="117"/>
        <end position="137"/>
    </location>
</feature>
<evidence type="ECO:0000256" key="4">
    <source>
        <dbReference type="ARBA" id="ARBA00022519"/>
    </source>
</evidence>
<feature type="transmembrane region" description="Helical" evidence="9">
    <location>
        <begin position="149"/>
        <end position="169"/>
    </location>
</feature>
<keyword evidence="11" id="KW-1185">Reference proteome</keyword>
<organism evidence="10 11">
    <name type="scientific">[Clostridium] ultunense Esp</name>
    <dbReference type="NCBI Taxonomy" id="1288971"/>
    <lineage>
        <taxon>Bacteria</taxon>
        <taxon>Bacillati</taxon>
        <taxon>Bacillota</taxon>
        <taxon>Tissierellia</taxon>
        <taxon>Tissierellales</taxon>
        <taxon>Tepidimicrobiaceae</taxon>
        <taxon>Schnuerera</taxon>
    </lineage>
</organism>
<reference evidence="10 11" key="1">
    <citation type="submission" date="2016-11" db="EMBL/GenBank/DDBJ databases">
        <authorList>
            <person name="Manzoor S."/>
        </authorList>
    </citation>
    <scope>NUCLEOTIDE SEQUENCE [LARGE SCALE GENOMIC DNA]</scope>
    <source>
        <strain evidence="10">Clostridium ultunense strain Esp</strain>
    </source>
</reference>
<dbReference type="AlphaFoldDB" id="A0A1M4PKP3"/>
<protein>
    <submittedName>
        <fullName evidence="10">Transporter</fullName>
    </submittedName>
</protein>
<evidence type="ECO:0000256" key="1">
    <source>
        <dbReference type="ARBA" id="ARBA00004429"/>
    </source>
</evidence>
<feature type="transmembrane region" description="Helical" evidence="9">
    <location>
        <begin position="356"/>
        <end position="373"/>
    </location>
</feature>
<dbReference type="RefSeq" id="WP_025640468.1">
    <property type="nucleotide sequence ID" value="NZ_LT669839.1"/>
</dbReference>
<proteinExistence type="inferred from homology"/>
<evidence type="ECO:0000313" key="10">
    <source>
        <dbReference type="EMBL" id="SHD76042.1"/>
    </source>
</evidence>
<keyword evidence="7 9" id="KW-0472">Membrane</keyword>
<dbReference type="Pfam" id="PF04143">
    <property type="entry name" value="Sulf_transp"/>
    <property type="match status" value="1"/>
</dbReference>
<comment type="subcellular location">
    <subcellularLocation>
        <location evidence="1">Cell inner membrane</location>
        <topology evidence="1">Multi-pass membrane protein</topology>
    </subcellularLocation>
</comment>
<accession>A0A1M4PKP3</accession>
<keyword evidence="5 9" id="KW-0812">Transmembrane</keyword>
<keyword evidence="2" id="KW-0813">Transport</keyword>
<feature type="transmembrane region" description="Helical" evidence="9">
    <location>
        <begin position="69"/>
        <end position="88"/>
    </location>
</feature>
<evidence type="ECO:0000256" key="9">
    <source>
        <dbReference type="SAM" id="Phobius"/>
    </source>
</evidence>
<keyword evidence="3" id="KW-1003">Cell membrane</keyword>